<reference evidence="1 2" key="1">
    <citation type="submission" date="2023-11" db="EMBL/GenBank/DDBJ databases">
        <title>MicrobeMod: A computational toolkit for identifying prokaryotic methylation and restriction-modification with nanopore sequencing.</title>
        <authorList>
            <person name="Crits-Christoph A."/>
            <person name="Kang S.C."/>
            <person name="Lee H."/>
            <person name="Ostrov N."/>
        </authorList>
    </citation>
    <scope>NUCLEOTIDE SEQUENCE [LARGE SCALE GENOMIC DNA]</scope>
    <source>
        <strain evidence="1 2">DSMZ 700</strain>
    </source>
</reference>
<dbReference type="Proteomes" id="UP001279553">
    <property type="component" value="Unassembled WGS sequence"/>
</dbReference>
<dbReference type="RefSeq" id="WP_319613271.1">
    <property type="nucleotide sequence ID" value="NZ_JAWXYB010000018.1"/>
</dbReference>
<name>A0AAW9DNR0_ACIAO</name>
<evidence type="ECO:0000313" key="2">
    <source>
        <dbReference type="Proteomes" id="UP001279553"/>
    </source>
</evidence>
<accession>A0AAW9DNR0</accession>
<evidence type="ECO:0000313" key="1">
    <source>
        <dbReference type="EMBL" id="MDX5930316.1"/>
    </source>
</evidence>
<organism evidence="1 2">
    <name type="scientific">Acidiphilium acidophilum</name>
    <name type="common">Thiobacillus acidophilus</name>
    <dbReference type="NCBI Taxonomy" id="76588"/>
    <lineage>
        <taxon>Bacteria</taxon>
        <taxon>Pseudomonadati</taxon>
        <taxon>Pseudomonadota</taxon>
        <taxon>Alphaproteobacteria</taxon>
        <taxon>Acetobacterales</taxon>
        <taxon>Acidocellaceae</taxon>
        <taxon>Acidiphilium</taxon>
    </lineage>
</organism>
<gene>
    <name evidence="1" type="ORF">SIL87_05980</name>
</gene>
<sequence>MRHWFRQGHARRAGIAAGQAGHHILRTIGTLALVLLLLAGAAAWRLSRGPVDLPPLASRIALAASRAMPGIDVTIGAADLAWEGFNKGGAPIDLRLSNIAILGQSGTVAARISRLRVTLAPLALLKGRIAPIRIAARHTEIILRPTVIPAIPGTNSTSTGAPNNGSTSNPIADIASFPRALGALIARLSRAPGQGGLDLADLRAIRIGAAHLILDDRARGFGMAASDGRLDLTRTRAGVIAGEATADFAPRPAQRASGPVRLRITIAGHEGLGHVTATLGPVIPARFAPGEAAAQPLDLPLTLTASWPIGSTAPARAHFILQAGAGHIIVTGTKVPIRRIDLAMTATPTRATLDAARIALGTTSRTTTARLTGTLDLTGSLAGGLDATVDHVTAPDLAADWPAGIVHNTRKYILNHIPAGLAQNGRFHAAFTLAGADGTPRLDDFTGNFTASGVTLDWFKHAVPMTRLAGTLDFLDRDILVIHATSGQLGRLALRGTMTISALTHHDQNAGVAATLTGNAADAVPLLDAPPLRLATHGIALTGMRGHLTAAIDAGLPLKKHLVLNDVHLAAIADITDLHLPLPVAGLALDRGNLALSASLKHLALHGAGDLADRRASFAAAMALPDGAFTLTAHTIAGRTLLARLGAPTAIWQSGAAPLAIEYRDDAGRGSLDLDADLTPVALALPRLGWRKFAGQKGAARIGLDLRHGSPVGVRRIDVTGPALALHGISEGRTLAISAARLGGTSADGSLTPPARPGAPWHLVLNGPMLDIAAALNAVSPTPAPPPHAALPPGPSSSLPWRITAGFARLRLDKSPAPLLGAVQLDATGNEADLLTAHGTIGTGTKRTRFALTRPAGDPAINLTANDAGALFAAAGTTTDIAGGKLHLTTKTRGATTTGRAVMTGFRLRHAPVMAKVLQGLTLYGVPAALSGPGLAMTRLVAPFTVTGPIVRLGSGRAHSSSIGFTATGSIDLATRRYDLSGTIVPAYLLNALLGKIPLVGKVFSPEKGSGLFAARYSVSGPFAKPKISVNPLSVLTPGILRELFGDDMKRAKPARKPARKP</sequence>
<proteinExistence type="predicted"/>
<dbReference type="EMBL" id="JAWXYB010000018">
    <property type="protein sequence ID" value="MDX5930316.1"/>
    <property type="molecule type" value="Genomic_DNA"/>
</dbReference>
<dbReference type="AlphaFoldDB" id="A0AAW9DNR0"/>
<comment type="caution">
    <text evidence="1">The sequence shown here is derived from an EMBL/GenBank/DDBJ whole genome shotgun (WGS) entry which is preliminary data.</text>
</comment>
<protein>
    <submittedName>
        <fullName evidence="1">AsmA-like C-terminal region-containing protein</fullName>
    </submittedName>
</protein>
<keyword evidence="2" id="KW-1185">Reference proteome</keyword>